<protein>
    <recommendedName>
        <fullName evidence="13">Aluminum-activated malate transporter</fullName>
    </recommendedName>
</protein>
<dbReference type="PANTHER" id="PTHR31086">
    <property type="entry name" value="ALUMINUM-ACTIVATED MALATE TRANSPORTER 10"/>
    <property type="match status" value="1"/>
</dbReference>
<proteinExistence type="inferred from homology"/>
<evidence type="ECO:0000256" key="5">
    <source>
        <dbReference type="ARBA" id="ARBA00022989"/>
    </source>
</evidence>
<comment type="similarity">
    <text evidence="2">Belongs to the aromatic acid exporter (TC 2.A.85) family.</text>
</comment>
<dbReference type="GO" id="GO:0034220">
    <property type="term" value="P:monoatomic ion transmembrane transport"/>
    <property type="evidence" value="ECO:0007669"/>
    <property type="project" value="UniProtKB-KW"/>
</dbReference>
<accession>A0ABD3AGQ7</accession>
<keyword evidence="5 10" id="KW-1133">Transmembrane helix</keyword>
<dbReference type="AlphaFoldDB" id="A0ABD3AGQ7"/>
<dbReference type="InterPro" id="IPR020966">
    <property type="entry name" value="ALMT"/>
</dbReference>
<evidence type="ECO:0000256" key="6">
    <source>
        <dbReference type="ARBA" id="ARBA00023065"/>
    </source>
</evidence>
<keyword evidence="7 10" id="KW-0472">Membrane</keyword>
<evidence type="ECO:0000256" key="7">
    <source>
        <dbReference type="ARBA" id="ARBA00023136"/>
    </source>
</evidence>
<comment type="caution">
    <text evidence="11">The sequence shown here is derived from an EMBL/GenBank/DDBJ whole genome shotgun (WGS) entry which is preliminary data.</text>
</comment>
<keyword evidence="6" id="KW-0406">Ion transport</keyword>
<feature type="transmembrane region" description="Helical" evidence="10">
    <location>
        <begin position="63"/>
        <end position="83"/>
    </location>
</feature>
<evidence type="ECO:0000256" key="10">
    <source>
        <dbReference type="SAM" id="Phobius"/>
    </source>
</evidence>
<keyword evidence="8" id="KW-0407">Ion channel</keyword>
<dbReference type="GO" id="GO:0016020">
    <property type="term" value="C:membrane"/>
    <property type="evidence" value="ECO:0007669"/>
    <property type="project" value="UniProtKB-SubCell"/>
</dbReference>
<evidence type="ECO:0000313" key="12">
    <source>
        <dbReference type="Proteomes" id="UP001630127"/>
    </source>
</evidence>
<evidence type="ECO:0000256" key="1">
    <source>
        <dbReference type="ARBA" id="ARBA00004141"/>
    </source>
</evidence>
<feature type="transmembrane region" description="Helical" evidence="10">
    <location>
        <begin position="180"/>
        <end position="202"/>
    </location>
</feature>
<name>A0ABD3AGQ7_9GENT</name>
<dbReference type="Proteomes" id="UP001630127">
    <property type="component" value="Unassembled WGS sequence"/>
</dbReference>
<feature type="transmembrane region" description="Helical" evidence="10">
    <location>
        <begin position="118"/>
        <end position="138"/>
    </location>
</feature>
<reference evidence="11 12" key="1">
    <citation type="submission" date="2024-11" db="EMBL/GenBank/DDBJ databases">
        <title>A near-complete genome assembly of Cinchona calisaya.</title>
        <authorList>
            <person name="Lian D.C."/>
            <person name="Zhao X.W."/>
            <person name="Wei L."/>
        </authorList>
    </citation>
    <scope>NUCLEOTIDE SEQUENCE [LARGE SCALE GENOMIC DNA]</scope>
    <source>
        <tissue evidence="11">Nenye</tissue>
    </source>
</reference>
<keyword evidence="12" id="KW-1185">Reference proteome</keyword>
<feature type="transmembrane region" description="Helical" evidence="10">
    <location>
        <begin position="38"/>
        <end position="57"/>
    </location>
</feature>
<feature type="transmembrane region" description="Helical" evidence="10">
    <location>
        <begin position="150"/>
        <end position="168"/>
    </location>
</feature>
<keyword evidence="4 10" id="KW-0812">Transmembrane</keyword>
<comment type="subcellular location">
    <subcellularLocation>
        <location evidence="1">Membrane</location>
        <topology evidence="1">Multi-pass membrane protein</topology>
    </subcellularLocation>
</comment>
<organism evidence="11 12">
    <name type="scientific">Cinchona calisaya</name>
    <dbReference type="NCBI Taxonomy" id="153742"/>
    <lineage>
        <taxon>Eukaryota</taxon>
        <taxon>Viridiplantae</taxon>
        <taxon>Streptophyta</taxon>
        <taxon>Embryophyta</taxon>
        <taxon>Tracheophyta</taxon>
        <taxon>Spermatophyta</taxon>
        <taxon>Magnoliopsida</taxon>
        <taxon>eudicotyledons</taxon>
        <taxon>Gunneridae</taxon>
        <taxon>Pentapetalae</taxon>
        <taxon>asterids</taxon>
        <taxon>lamiids</taxon>
        <taxon>Gentianales</taxon>
        <taxon>Rubiaceae</taxon>
        <taxon>Cinchonoideae</taxon>
        <taxon>Cinchoneae</taxon>
        <taxon>Cinchona</taxon>
    </lineage>
</organism>
<feature type="compositionally biased region" description="Acidic residues" evidence="9">
    <location>
        <begin position="477"/>
        <end position="486"/>
    </location>
</feature>
<evidence type="ECO:0000256" key="3">
    <source>
        <dbReference type="ARBA" id="ARBA00022448"/>
    </source>
</evidence>
<dbReference type="Pfam" id="PF11744">
    <property type="entry name" value="ALMT"/>
    <property type="match status" value="1"/>
</dbReference>
<evidence type="ECO:0000256" key="2">
    <source>
        <dbReference type="ARBA" id="ARBA00007079"/>
    </source>
</evidence>
<dbReference type="EMBL" id="JBJUIK010000004">
    <property type="protein sequence ID" value="KAL3530318.1"/>
    <property type="molecule type" value="Genomic_DNA"/>
</dbReference>
<evidence type="ECO:0008006" key="13">
    <source>
        <dbReference type="Google" id="ProtNLM"/>
    </source>
</evidence>
<keyword evidence="3" id="KW-0813">Transport</keyword>
<evidence type="ECO:0000256" key="9">
    <source>
        <dbReference type="SAM" id="MobiDB-lite"/>
    </source>
</evidence>
<evidence type="ECO:0000256" key="8">
    <source>
        <dbReference type="ARBA" id="ARBA00023303"/>
    </source>
</evidence>
<evidence type="ECO:0000313" key="11">
    <source>
        <dbReference type="EMBL" id="KAL3530318.1"/>
    </source>
</evidence>
<gene>
    <name evidence="11" type="ORF">ACH5RR_009640</name>
</gene>
<feature type="region of interest" description="Disordered" evidence="9">
    <location>
        <begin position="457"/>
        <end position="490"/>
    </location>
</feature>
<evidence type="ECO:0000256" key="4">
    <source>
        <dbReference type="ARBA" id="ARBA00022692"/>
    </source>
</evidence>
<sequence length="731" mass="80655">MLDTLVIVVKALWGNLVSKIEEAARNVKNLGKEDPRRISHSLKVGLAIALVSLLYYFDPIYEGFGVSAMWAVITVVVIFEFSVGATLGKGINRGIATLVGGALGVVTHRFATFFNNDILEPIILSISVLLFSAAVSFVRFFPKLKARYDYGLLILILTFSLICVSGYREDEVFDVALTRVSTVVIGGIATVAICILICPVWAGEDLHNLVADSIEKLGNFLGGFGDEYFKTLGDGNVKDNKSLLEGYKSVINSKNVEDSLVNFAEWEPRHGKFRYRHPWGQYQKIGGLIRECAYRLDSLNGCLKSEMQTPQEICKNFQECCQTMSSESSKALKNLALQIRTMKSSSVANSHTVIAKAAANNLKILLKINSLQLQHTDLLEVIPVATVASLLVEVVSCVEKIVDSVQEFATLAKFKSTDDDDASESGGNNREILVRIPSNIEGSHGHVDDHAAEGVRNSDSLVDDGDAAQGVRNSDSSDYDADEGVENSDFGPVEMPVQYIKAIGKLNGRLETMLVQRTMTGEVADIADNFFTPLAEAVFLTIQQKEHLENSEEKSIEVTIIPPSFEVMKVNRLVVMVDEKTIPGDTKIPESLMIKIINVEGRASDIAFVTEKDLFPFDIPSILLPGGQKCVQSFWIGKKLNNSKSGEAMMNAILIGDLDEKNFNTTINLNFDSHATRRSRLDNFCIGGPDFSSFIKKFKLKKKLRLKFWSCRICQLEFPLIKLGFAAYLVP</sequence>